<name>A0A915IPP1_ROMCU</name>
<organism evidence="2 3">
    <name type="scientific">Romanomermis culicivorax</name>
    <name type="common">Nematode worm</name>
    <dbReference type="NCBI Taxonomy" id="13658"/>
    <lineage>
        <taxon>Eukaryota</taxon>
        <taxon>Metazoa</taxon>
        <taxon>Ecdysozoa</taxon>
        <taxon>Nematoda</taxon>
        <taxon>Enoplea</taxon>
        <taxon>Dorylaimia</taxon>
        <taxon>Mermithida</taxon>
        <taxon>Mermithoidea</taxon>
        <taxon>Mermithidae</taxon>
        <taxon>Romanomermis</taxon>
    </lineage>
</organism>
<dbReference type="AlphaFoldDB" id="A0A915IPP1"/>
<reference evidence="3" key="1">
    <citation type="submission" date="2022-11" db="UniProtKB">
        <authorList>
            <consortium name="WormBaseParasite"/>
        </authorList>
    </citation>
    <scope>IDENTIFICATION</scope>
</reference>
<feature type="compositionally biased region" description="Low complexity" evidence="1">
    <location>
        <begin position="319"/>
        <end position="332"/>
    </location>
</feature>
<evidence type="ECO:0000313" key="3">
    <source>
        <dbReference type="WBParaSite" id="nRc.2.0.1.t15776-RA"/>
    </source>
</evidence>
<evidence type="ECO:0000256" key="1">
    <source>
        <dbReference type="SAM" id="MobiDB-lite"/>
    </source>
</evidence>
<feature type="region of interest" description="Disordered" evidence="1">
    <location>
        <begin position="319"/>
        <end position="363"/>
    </location>
</feature>
<keyword evidence="2" id="KW-1185">Reference proteome</keyword>
<dbReference type="WBParaSite" id="nRc.2.0.1.t15776-RA">
    <property type="protein sequence ID" value="nRc.2.0.1.t15776-RA"/>
    <property type="gene ID" value="nRc.2.0.1.g15776"/>
</dbReference>
<dbReference type="Proteomes" id="UP000887565">
    <property type="component" value="Unplaced"/>
</dbReference>
<evidence type="ECO:0000313" key="2">
    <source>
        <dbReference type="Proteomes" id="UP000887565"/>
    </source>
</evidence>
<accession>A0A915IPP1</accession>
<proteinExistence type="predicted"/>
<sequence length="363" mass="41200">MEHDFFRFLCGPFYDDSTHKVLKSNQNEKRLVVLNLGPKTVSFNVAHEVCRKCLDGYLVMREDVEKLLDYLPTWVGMQSRFSHWNGRLEWAWADGNLVAEEYLGYAKKFFVPKTANETTHFGVYALKSRNYFTFDTVMDWIALPSNEQGYAAPGTIDDLELERENQTAAGVKETNYYLVCERPIRSDCHYWNFTEESCINDKKYGCHNYISFMFQHPDGFDEKDKIKALCPPPKRRRQATRCPATDCVCPVTAWSQWSSCGSEMCSSGDEDSATEAPTRSRTREYVPHCPETFVREPLTQTEKCKVDGCDELLSLADATPAPATSAVTSKPPTKVPAPKTSASMAQSLDEVKNETETEAPAFE</sequence>
<protein>
    <submittedName>
        <fullName evidence="3">C-type lectin domain-containing protein</fullName>
    </submittedName>
</protein>